<dbReference type="Pfam" id="PF00248">
    <property type="entry name" value="Aldo_ket_red"/>
    <property type="match status" value="1"/>
</dbReference>
<evidence type="ECO:0000313" key="2">
    <source>
        <dbReference type="EMBL" id="GLD53910.1"/>
    </source>
</evidence>
<dbReference type="Gene3D" id="3.20.20.100">
    <property type="entry name" value="NADP-dependent oxidoreductase domain"/>
    <property type="match status" value="1"/>
</dbReference>
<gene>
    <name evidence="2" type="ORF">AKAME5_000659400</name>
</gene>
<evidence type="ECO:0000313" key="3">
    <source>
        <dbReference type="Proteomes" id="UP001279410"/>
    </source>
</evidence>
<dbReference type="InterPro" id="IPR020471">
    <property type="entry name" value="AKR"/>
</dbReference>
<keyword evidence="3" id="KW-1185">Reference proteome</keyword>
<accession>A0AAD3R3S1</accession>
<dbReference type="PANTHER" id="PTHR11732">
    <property type="entry name" value="ALDO/KETO REDUCTASE"/>
    <property type="match status" value="1"/>
</dbReference>
<sequence>MSIRDSLSRQKMPMVDRLCGRALQDRAVLAALDCGYRPIDCAAAYSNEREVGTALALRSGPGKALHREEVFVTSKLWRTPNMTQTMLKKRAGPV</sequence>
<dbReference type="InterPro" id="IPR023210">
    <property type="entry name" value="NADP_OxRdtase_dom"/>
</dbReference>
<feature type="domain" description="NADP-dependent oxidoreductase" evidence="1">
    <location>
        <begin position="26"/>
        <end position="83"/>
    </location>
</feature>
<dbReference type="SUPFAM" id="SSF51430">
    <property type="entry name" value="NAD(P)-linked oxidoreductase"/>
    <property type="match status" value="1"/>
</dbReference>
<dbReference type="EMBL" id="BRZM01000019">
    <property type="protein sequence ID" value="GLD53910.1"/>
    <property type="molecule type" value="Genomic_DNA"/>
</dbReference>
<protein>
    <submittedName>
        <fullName evidence="2">Alcohol dehydrogenase [NADP(+)]</fullName>
    </submittedName>
</protein>
<proteinExistence type="predicted"/>
<dbReference type="GO" id="GO:0016491">
    <property type="term" value="F:oxidoreductase activity"/>
    <property type="evidence" value="ECO:0007669"/>
    <property type="project" value="InterPro"/>
</dbReference>
<organism evidence="2 3">
    <name type="scientific">Lates japonicus</name>
    <name type="common">Japanese lates</name>
    <dbReference type="NCBI Taxonomy" id="270547"/>
    <lineage>
        <taxon>Eukaryota</taxon>
        <taxon>Metazoa</taxon>
        <taxon>Chordata</taxon>
        <taxon>Craniata</taxon>
        <taxon>Vertebrata</taxon>
        <taxon>Euteleostomi</taxon>
        <taxon>Actinopterygii</taxon>
        <taxon>Neopterygii</taxon>
        <taxon>Teleostei</taxon>
        <taxon>Neoteleostei</taxon>
        <taxon>Acanthomorphata</taxon>
        <taxon>Carangaria</taxon>
        <taxon>Carangaria incertae sedis</taxon>
        <taxon>Centropomidae</taxon>
        <taxon>Lates</taxon>
    </lineage>
</organism>
<evidence type="ECO:0000259" key="1">
    <source>
        <dbReference type="Pfam" id="PF00248"/>
    </source>
</evidence>
<comment type="caution">
    <text evidence="2">The sequence shown here is derived from an EMBL/GenBank/DDBJ whole genome shotgun (WGS) entry which is preliminary data.</text>
</comment>
<dbReference type="AlphaFoldDB" id="A0AAD3R3S1"/>
<name>A0AAD3R3S1_LATJO</name>
<dbReference type="Proteomes" id="UP001279410">
    <property type="component" value="Unassembled WGS sequence"/>
</dbReference>
<dbReference type="InterPro" id="IPR036812">
    <property type="entry name" value="NAD(P)_OxRdtase_dom_sf"/>
</dbReference>
<reference evidence="2" key="1">
    <citation type="submission" date="2022-08" db="EMBL/GenBank/DDBJ databases">
        <title>Genome sequencing of akame (Lates japonicus).</title>
        <authorList>
            <person name="Hashiguchi Y."/>
            <person name="Takahashi H."/>
        </authorList>
    </citation>
    <scope>NUCLEOTIDE SEQUENCE</scope>
    <source>
        <strain evidence="2">Kochi</strain>
    </source>
</reference>